<protein>
    <recommendedName>
        <fullName evidence="3">Alkaline phosphatase family protein</fullName>
    </recommendedName>
</protein>
<reference evidence="1 2" key="1">
    <citation type="journal article" date="2018" name="Mar. Genomics">
        <title>Complete genome sequence of Marinifilaceae bacterium strain SPP2, isolated from the Antarctic marine sediment.</title>
        <authorList>
            <person name="Watanabe M."/>
            <person name="Kojima H."/>
            <person name="Fukui M."/>
        </authorList>
    </citation>
    <scope>NUCLEOTIDE SEQUENCE [LARGE SCALE GENOMIC DNA]</scope>
    <source>
        <strain evidence="1 2">SPP2</strain>
    </source>
</reference>
<dbReference type="OrthoDB" id="9779418at2"/>
<keyword evidence="2" id="KW-1185">Reference proteome</keyword>
<dbReference type="Gene3D" id="3.40.720.10">
    <property type="entry name" value="Alkaline Phosphatase, subunit A"/>
    <property type="match status" value="1"/>
</dbReference>
<dbReference type="Proteomes" id="UP000218267">
    <property type="component" value="Chromosome"/>
</dbReference>
<dbReference type="AlphaFoldDB" id="A0A1Y1CE98"/>
<reference evidence="2" key="2">
    <citation type="journal article" date="2020" name="Antonie Van Leeuwenhoek">
        <title>Labilibaculum antarcticum sp. nov., a novel facultative anaerobic, psychrotorelant bacterium isolated from marine sediment of Antarctica.</title>
        <authorList>
            <person name="Watanabe M."/>
            <person name="Kojima H."/>
            <person name="Fukui M."/>
        </authorList>
    </citation>
    <scope>NUCLEOTIDE SEQUENCE [LARGE SCALE GENOMIC DNA]</scope>
    <source>
        <strain evidence="2">SPP2</strain>
    </source>
</reference>
<dbReference type="GO" id="GO:0016787">
    <property type="term" value="F:hydrolase activity"/>
    <property type="evidence" value="ECO:0007669"/>
    <property type="project" value="UniProtKB-ARBA"/>
</dbReference>
<evidence type="ECO:0000313" key="1">
    <source>
        <dbReference type="EMBL" id="BAX78640.1"/>
    </source>
</evidence>
<dbReference type="KEGG" id="mbas:ALGA_0245"/>
<dbReference type="PANTHER" id="PTHR10151">
    <property type="entry name" value="ECTONUCLEOTIDE PYROPHOSPHATASE/PHOSPHODIESTERASE"/>
    <property type="match status" value="1"/>
</dbReference>
<proteinExistence type="predicted"/>
<dbReference type="Pfam" id="PF01663">
    <property type="entry name" value="Phosphodiest"/>
    <property type="match status" value="1"/>
</dbReference>
<dbReference type="InterPro" id="IPR017850">
    <property type="entry name" value="Alkaline_phosphatase_core_sf"/>
</dbReference>
<organism evidence="1 2">
    <name type="scientific">Labilibaculum antarcticum</name>
    <dbReference type="NCBI Taxonomy" id="1717717"/>
    <lineage>
        <taxon>Bacteria</taxon>
        <taxon>Pseudomonadati</taxon>
        <taxon>Bacteroidota</taxon>
        <taxon>Bacteroidia</taxon>
        <taxon>Marinilabiliales</taxon>
        <taxon>Marinifilaceae</taxon>
        <taxon>Labilibaculum</taxon>
    </lineage>
</organism>
<accession>A0A1Y1CE98</accession>
<dbReference type="SUPFAM" id="SSF53649">
    <property type="entry name" value="Alkaline phosphatase-like"/>
    <property type="match status" value="1"/>
</dbReference>
<dbReference type="RefSeq" id="WP_096427573.1">
    <property type="nucleotide sequence ID" value="NZ_AP018042.1"/>
</dbReference>
<dbReference type="InterPro" id="IPR002591">
    <property type="entry name" value="Phosphodiest/P_Trfase"/>
</dbReference>
<gene>
    <name evidence="1" type="ORF">ALGA_0245</name>
</gene>
<name>A0A1Y1CE98_9BACT</name>
<evidence type="ECO:0008006" key="3">
    <source>
        <dbReference type="Google" id="ProtNLM"/>
    </source>
</evidence>
<dbReference type="PANTHER" id="PTHR10151:SF120">
    <property type="entry name" value="BIS(5'-ADENOSYL)-TRIPHOSPHATASE"/>
    <property type="match status" value="1"/>
</dbReference>
<dbReference type="EMBL" id="AP018042">
    <property type="protein sequence ID" value="BAX78640.1"/>
    <property type="molecule type" value="Genomic_DNA"/>
</dbReference>
<evidence type="ECO:0000313" key="2">
    <source>
        <dbReference type="Proteomes" id="UP000218267"/>
    </source>
</evidence>
<sequence length="417" mass="48487">MKVVFFLLDAFKEEYLSEDITPFLFEKAKEGKHIKKIIPSAGFCERTEIFFGLRPKESGFFTAIGFDYEKGLYKNLWTLNFFGWIENVISYLAIVLLKRKKNIIDKYCHSILLKIYLKFFGTSKKLKPYKIPLSFLSYFNLTEDEFDLYKRDEINSKKSLFKVVEEFKGRTYIDAFTSLGGISNGDDENRIKLAIEASKNVENVFIPIYISISDSAGHYHGPNSERLKSELLKLDSLLQSSVEKFSEIDSSTKFLFLGDHGMTEVVKDIDVKMKISEIAIKHRLKTGTDFIYFLDSTLLRMWFFNDKSRNIFSEEIKNDSSFNENGIVINADVSSKYYLPVGDRKYGDLTWWANEGVLIFPDFFHNDKALKGMHGYRPDTQSTYGTCIVWDEHKVNDEVEKLELFQVYDLINNLLKD</sequence>